<evidence type="ECO:0000256" key="1">
    <source>
        <dbReference type="SAM" id="Coils"/>
    </source>
</evidence>
<feature type="transmembrane region" description="Helical" evidence="2">
    <location>
        <begin position="332"/>
        <end position="349"/>
    </location>
</feature>
<keyword evidence="2" id="KW-0472">Membrane</keyword>
<keyword evidence="2" id="KW-0812">Transmembrane</keyword>
<evidence type="ECO:0000313" key="3">
    <source>
        <dbReference type="EMBL" id="MBB6218180.1"/>
    </source>
</evidence>
<keyword evidence="2" id="KW-1133">Transmembrane helix</keyword>
<dbReference type="RefSeq" id="WP_184312673.1">
    <property type="nucleotide sequence ID" value="NZ_JACHEN010000034.1"/>
</dbReference>
<evidence type="ECO:0000313" key="4">
    <source>
        <dbReference type="Proteomes" id="UP000579281"/>
    </source>
</evidence>
<keyword evidence="4" id="KW-1185">Reference proteome</keyword>
<organism evidence="3 4">
    <name type="scientific">Anaerosolibacter carboniphilus</name>
    <dbReference type="NCBI Taxonomy" id="1417629"/>
    <lineage>
        <taxon>Bacteria</taxon>
        <taxon>Bacillati</taxon>
        <taxon>Bacillota</taxon>
        <taxon>Clostridia</taxon>
        <taxon>Peptostreptococcales</taxon>
        <taxon>Thermotaleaceae</taxon>
        <taxon>Anaerosolibacter</taxon>
    </lineage>
</organism>
<dbReference type="AlphaFoldDB" id="A0A841L1X7"/>
<proteinExistence type="predicted"/>
<keyword evidence="1" id="KW-0175">Coiled coil</keyword>
<sequence length="594" mass="64238">MAKKVIQTILNLKDQFSNKIDKSTKNIKQMQRQVKHVDNQIKSFKNNAVGSFGAVAKSIGGFAVGFAGLKGIGDTIGAAFSEATNMEGFKGQLETATKDAKKAGQIMSWSIKLANKTPFETGQMVEASARLEAMGLSAQKYLPMIGDMAGATNKDLIQAVEAIIDSQTGELERLKEFGIKKADIVQYAYEKMGKIQVVNNKGQITHQEKFNEALMELMNEKFKGGMDKLAGTTKGLWSTVTGITKSALAGIVGITDEGVIKQGSAMDMLKGRIKTVADTLVKWQESGVFDKISVKLTKGINRIITGFVGIKSRIQAVIDFIHSQYGFIDFKAIFLTGFGAAIQMLKSLVKIIDGIGAHVKQNWGIYEPIIAAAIGLFIAFKAKALAVSAGIYAIGKALQVFNFIKKIVGMMNPWSLALMAIIAIGVLVWRNWDNIKAKALELYTNVTDTFTRIKETIVGAFTSVGSSIKGVINDMIDKLNGLIEGFNGLASFKAPGWLGGKTIGIKIPKIPKFAMGTSYFKGGLAQTDERGGEIKRYPSGTTIIPADKSEKILDASDGISLQIIIQGNVIGNEEYANYLANFIIRKIKAALGNR</sequence>
<evidence type="ECO:0008006" key="5">
    <source>
        <dbReference type="Google" id="ProtNLM"/>
    </source>
</evidence>
<feature type="coiled-coil region" evidence="1">
    <location>
        <begin position="13"/>
        <end position="47"/>
    </location>
</feature>
<dbReference type="Proteomes" id="UP000579281">
    <property type="component" value="Unassembled WGS sequence"/>
</dbReference>
<gene>
    <name evidence="3" type="ORF">HNQ80_004320</name>
</gene>
<dbReference type="EMBL" id="JACHEN010000034">
    <property type="protein sequence ID" value="MBB6218180.1"/>
    <property type="molecule type" value="Genomic_DNA"/>
</dbReference>
<feature type="transmembrane region" description="Helical" evidence="2">
    <location>
        <begin position="414"/>
        <end position="432"/>
    </location>
</feature>
<reference evidence="3 4" key="1">
    <citation type="submission" date="2020-08" db="EMBL/GenBank/DDBJ databases">
        <title>Genomic Encyclopedia of Type Strains, Phase IV (KMG-IV): sequencing the most valuable type-strain genomes for metagenomic binning, comparative biology and taxonomic classification.</title>
        <authorList>
            <person name="Goeker M."/>
        </authorList>
    </citation>
    <scope>NUCLEOTIDE SEQUENCE [LARGE SCALE GENOMIC DNA]</scope>
    <source>
        <strain evidence="3 4">DSM 103526</strain>
    </source>
</reference>
<feature type="transmembrane region" description="Helical" evidence="2">
    <location>
        <begin position="369"/>
        <end position="394"/>
    </location>
</feature>
<comment type="caution">
    <text evidence="3">The sequence shown here is derived from an EMBL/GenBank/DDBJ whole genome shotgun (WGS) entry which is preliminary data.</text>
</comment>
<protein>
    <recommendedName>
        <fullName evidence="5">Tape measure domain-containing protein</fullName>
    </recommendedName>
</protein>
<name>A0A841L1X7_9FIRM</name>
<evidence type="ECO:0000256" key="2">
    <source>
        <dbReference type="SAM" id="Phobius"/>
    </source>
</evidence>
<accession>A0A841L1X7</accession>